<dbReference type="Pfam" id="PF14041">
    <property type="entry name" value="Lipoprotein_21"/>
    <property type="match status" value="1"/>
</dbReference>
<dbReference type="InterPro" id="IPR025971">
    <property type="entry name" value="LppP/LprE"/>
</dbReference>
<sequence>MVADSGKPHTKPEDNAAATDSDSVNPEDQDKSEAPSSANQGAEQNSAEDKDQEPQAAVGEHCGTDDSLTAYEVGVSYIEPYRGSAWRPDVDAYDPCAELSWITITLEGATGSSPYHIMLYHHGDFLGTATAEPYAFSPRIQQVNDSEIAVTYRWPREGEGNANPSGRTHAGFHWDDAQEKIIMTGDVPSY</sequence>
<evidence type="ECO:0000313" key="10">
    <source>
        <dbReference type="Proteomes" id="UP001243856"/>
    </source>
</evidence>
<keyword evidence="3" id="KW-0472">Membrane</keyword>
<reference evidence="8 10" key="1">
    <citation type="submission" date="2023-05" db="EMBL/GenBank/DDBJ databases">
        <title>Metabolic capabilities are highly conserved among human nasal-associated Corynebacterium species in pangenomic analyses.</title>
        <authorList>
            <person name="Tran T.H."/>
            <person name="Roberts A.Q."/>
            <person name="Escapa I.F."/>
            <person name="Gao W."/>
            <person name="Conlan S."/>
            <person name="Kong H."/>
            <person name="Segre J.A."/>
            <person name="Kelly M.S."/>
            <person name="Lemon K.P."/>
        </authorList>
    </citation>
    <scope>NUCLEOTIDE SEQUENCE</scope>
    <source>
        <strain evidence="8">KPL2654</strain>
        <strain evidence="7 10">KPL2811</strain>
    </source>
</reference>
<keyword evidence="10" id="KW-1185">Reference proteome</keyword>
<keyword evidence="2" id="KW-0732">Signal</keyword>
<evidence type="ECO:0000313" key="7">
    <source>
        <dbReference type="EMBL" id="MDK4301439.1"/>
    </source>
</evidence>
<protein>
    <submittedName>
        <fullName evidence="8">LppP/LprE family lipoprotein</fullName>
    </submittedName>
</protein>
<feature type="compositionally biased region" description="Basic and acidic residues" evidence="6">
    <location>
        <begin position="1"/>
        <end position="14"/>
    </location>
</feature>
<evidence type="ECO:0000256" key="1">
    <source>
        <dbReference type="ARBA" id="ARBA00022475"/>
    </source>
</evidence>
<keyword evidence="5 8" id="KW-0449">Lipoprotein</keyword>
<organism evidence="8 9">
    <name type="scientific">Corynebacterium propinquum</name>
    <dbReference type="NCBI Taxonomy" id="43769"/>
    <lineage>
        <taxon>Bacteria</taxon>
        <taxon>Bacillati</taxon>
        <taxon>Actinomycetota</taxon>
        <taxon>Actinomycetes</taxon>
        <taxon>Mycobacteriales</taxon>
        <taxon>Corynebacteriaceae</taxon>
        <taxon>Corynebacterium</taxon>
    </lineage>
</organism>
<evidence type="ECO:0000313" key="8">
    <source>
        <dbReference type="EMBL" id="MDK4326705.1"/>
    </source>
</evidence>
<evidence type="ECO:0000256" key="3">
    <source>
        <dbReference type="ARBA" id="ARBA00023136"/>
    </source>
</evidence>
<dbReference type="RefSeq" id="WP_053083572.1">
    <property type="nucleotide sequence ID" value="NZ_CABIYR010000009.1"/>
</dbReference>
<evidence type="ECO:0000256" key="4">
    <source>
        <dbReference type="ARBA" id="ARBA00023139"/>
    </source>
</evidence>
<dbReference type="AlphaFoldDB" id="A0AAP4BUN3"/>
<name>A0AAP4BUN3_9CORY</name>
<evidence type="ECO:0000313" key="9">
    <source>
        <dbReference type="Proteomes" id="UP001226160"/>
    </source>
</evidence>
<feature type="compositionally biased region" description="Polar residues" evidence="6">
    <location>
        <begin position="34"/>
        <end position="45"/>
    </location>
</feature>
<feature type="region of interest" description="Disordered" evidence="6">
    <location>
        <begin position="1"/>
        <end position="64"/>
    </location>
</feature>
<keyword evidence="4" id="KW-0564">Palmitate</keyword>
<evidence type="ECO:0000256" key="2">
    <source>
        <dbReference type="ARBA" id="ARBA00022729"/>
    </source>
</evidence>
<evidence type="ECO:0000256" key="5">
    <source>
        <dbReference type="ARBA" id="ARBA00023288"/>
    </source>
</evidence>
<proteinExistence type="predicted"/>
<keyword evidence="1" id="KW-1003">Cell membrane</keyword>
<accession>A0AAP4BUN3</accession>
<dbReference type="EMBL" id="JASNVP010000009">
    <property type="protein sequence ID" value="MDK4326705.1"/>
    <property type="molecule type" value="Genomic_DNA"/>
</dbReference>
<evidence type="ECO:0000256" key="6">
    <source>
        <dbReference type="SAM" id="MobiDB-lite"/>
    </source>
</evidence>
<gene>
    <name evidence="7" type="ORF">QPX45_09370</name>
    <name evidence="8" type="ORF">QPX54_09360</name>
</gene>
<dbReference type="EMBL" id="JASNVK010000019">
    <property type="protein sequence ID" value="MDK4301439.1"/>
    <property type="molecule type" value="Genomic_DNA"/>
</dbReference>
<comment type="caution">
    <text evidence="8">The sequence shown here is derived from an EMBL/GenBank/DDBJ whole genome shotgun (WGS) entry which is preliminary data.</text>
</comment>
<dbReference type="Proteomes" id="UP001226160">
    <property type="component" value="Unassembled WGS sequence"/>
</dbReference>
<dbReference type="Proteomes" id="UP001243856">
    <property type="component" value="Unassembled WGS sequence"/>
</dbReference>